<reference evidence="1" key="1">
    <citation type="submission" date="2018-11" db="EMBL/GenBank/DDBJ databases">
        <authorList>
            <person name="Alioto T."/>
            <person name="Alioto T."/>
        </authorList>
    </citation>
    <scope>NUCLEOTIDE SEQUENCE</scope>
</reference>
<comment type="caution">
    <text evidence="1">The sequence shown here is derived from an EMBL/GenBank/DDBJ whole genome shotgun (WGS) entry which is preliminary data.</text>
</comment>
<evidence type="ECO:0000313" key="2">
    <source>
        <dbReference type="Proteomes" id="UP000596742"/>
    </source>
</evidence>
<dbReference type="EMBL" id="UYJE01003135">
    <property type="protein sequence ID" value="VDI16879.1"/>
    <property type="molecule type" value="Genomic_DNA"/>
</dbReference>
<proteinExistence type="predicted"/>
<dbReference type="Proteomes" id="UP000596742">
    <property type="component" value="Unassembled WGS sequence"/>
</dbReference>
<protein>
    <submittedName>
        <fullName evidence="1">Uncharacterized protein</fullName>
    </submittedName>
</protein>
<gene>
    <name evidence="1" type="ORF">MGAL_10B068030</name>
</gene>
<dbReference type="AlphaFoldDB" id="A0A8B6DB55"/>
<name>A0A8B6DB55_MYTGA</name>
<keyword evidence="2" id="KW-1185">Reference proteome</keyword>
<organism evidence="1 2">
    <name type="scientific">Mytilus galloprovincialis</name>
    <name type="common">Mediterranean mussel</name>
    <dbReference type="NCBI Taxonomy" id="29158"/>
    <lineage>
        <taxon>Eukaryota</taxon>
        <taxon>Metazoa</taxon>
        <taxon>Spiralia</taxon>
        <taxon>Lophotrochozoa</taxon>
        <taxon>Mollusca</taxon>
        <taxon>Bivalvia</taxon>
        <taxon>Autobranchia</taxon>
        <taxon>Pteriomorphia</taxon>
        <taxon>Mytilida</taxon>
        <taxon>Mytiloidea</taxon>
        <taxon>Mytilidae</taxon>
        <taxon>Mytilinae</taxon>
        <taxon>Mytilus</taxon>
    </lineage>
</organism>
<accession>A0A8B6DB55</accession>
<sequence length="235" mass="26541">MTTTDENVNVSGRWFGYYNNDKDNTFVFNLDQDRKEEPIEGTDVNGSTVQIKLKQTSDLDRRHIIICVLPDVKPHKDQKDGKGGCTDFRGVISAERSRIVGMSEKHGATVGIFIMEKRPKLTMDHINTNLKGAWAGCVDSKKDRKIELDFDVAKQQPNGVIGTGNVFGNPISIILRIIDFFKHEIIVCAVSNVDESKCKDECTDFKMTMVSNNHIHGEYKSQTENGTFRLIKKEK</sequence>
<evidence type="ECO:0000313" key="1">
    <source>
        <dbReference type="EMBL" id="VDI16879.1"/>
    </source>
</evidence>